<sequence length="60" mass="7350">MFEDHVRYELFKVTKSENKNYVVYELVMKKDEPEKMETVHAFWIRAAEDGAKRDLKWIEK</sequence>
<evidence type="ECO:0000259" key="1">
    <source>
        <dbReference type="Pfam" id="PF16117"/>
    </source>
</evidence>
<organism evidence="2 3">
    <name type="scientific">Trichomonas vaginalis (strain ATCC PRA-98 / G3)</name>
    <dbReference type="NCBI Taxonomy" id="412133"/>
    <lineage>
        <taxon>Eukaryota</taxon>
        <taxon>Metamonada</taxon>
        <taxon>Parabasalia</taxon>
        <taxon>Trichomonadida</taxon>
        <taxon>Trichomonadidae</taxon>
        <taxon>Trichomonas</taxon>
    </lineage>
</organism>
<evidence type="ECO:0000313" key="2">
    <source>
        <dbReference type="EMBL" id="EAX89900.1"/>
    </source>
</evidence>
<dbReference type="KEGG" id="tva:4747580"/>
<protein>
    <recommendedName>
        <fullName evidence="1">DUF4833 domain-containing protein</fullName>
    </recommendedName>
</protein>
<accession>A2FYW0</accession>
<keyword evidence="3" id="KW-1185">Reference proteome</keyword>
<evidence type="ECO:0000313" key="3">
    <source>
        <dbReference type="Proteomes" id="UP000001542"/>
    </source>
</evidence>
<feature type="domain" description="DUF4833" evidence="1">
    <location>
        <begin position="11"/>
        <end position="60"/>
    </location>
</feature>
<dbReference type="AlphaFoldDB" id="A2FYW0"/>
<gene>
    <name evidence="2" type="ORF">TVAG_320280</name>
</gene>
<dbReference type="RefSeq" id="XP_001302830.1">
    <property type="nucleotide sequence ID" value="XM_001302829.1"/>
</dbReference>
<dbReference type="Proteomes" id="UP000001542">
    <property type="component" value="Unassembled WGS sequence"/>
</dbReference>
<dbReference type="EMBL" id="DS114155">
    <property type="protein sequence ID" value="EAX89900.1"/>
    <property type="molecule type" value="Genomic_DNA"/>
</dbReference>
<dbReference type="VEuPathDB" id="TrichDB:TVAG_320280"/>
<proteinExistence type="predicted"/>
<dbReference type="InParanoid" id="A2FYW0"/>
<dbReference type="Pfam" id="PF16117">
    <property type="entry name" value="DUF4833"/>
    <property type="match status" value="1"/>
</dbReference>
<name>A2FYW0_TRIV3</name>
<reference evidence="2" key="2">
    <citation type="journal article" date="2007" name="Science">
        <title>Draft genome sequence of the sexually transmitted pathogen Trichomonas vaginalis.</title>
        <authorList>
            <person name="Carlton J.M."/>
            <person name="Hirt R.P."/>
            <person name="Silva J.C."/>
            <person name="Delcher A.L."/>
            <person name="Schatz M."/>
            <person name="Zhao Q."/>
            <person name="Wortman J.R."/>
            <person name="Bidwell S.L."/>
            <person name="Alsmark U.C.M."/>
            <person name="Besteiro S."/>
            <person name="Sicheritz-Ponten T."/>
            <person name="Noel C.J."/>
            <person name="Dacks J.B."/>
            <person name="Foster P.G."/>
            <person name="Simillion C."/>
            <person name="Van de Peer Y."/>
            <person name="Miranda-Saavedra D."/>
            <person name="Barton G.J."/>
            <person name="Westrop G.D."/>
            <person name="Mueller S."/>
            <person name="Dessi D."/>
            <person name="Fiori P.L."/>
            <person name="Ren Q."/>
            <person name="Paulsen I."/>
            <person name="Zhang H."/>
            <person name="Bastida-Corcuera F.D."/>
            <person name="Simoes-Barbosa A."/>
            <person name="Brown M.T."/>
            <person name="Hayes R.D."/>
            <person name="Mukherjee M."/>
            <person name="Okumura C.Y."/>
            <person name="Schneider R."/>
            <person name="Smith A.J."/>
            <person name="Vanacova S."/>
            <person name="Villalvazo M."/>
            <person name="Haas B.J."/>
            <person name="Pertea M."/>
            <person name="Feldblyum T.V."/>
            <person name="Utterback T.R."/>
            <person name="Shu C.L."/>
            <person name="Osoegawa K."/>
            <person name="de Jong P.J."/>
            <person name="Hrdy I."/>
            <person name="Horvathova L."/>
            <person name="Zubacova Z."/>
            <person name="Dolezal P."/>
            <person name="Malik S.B."/>
            <person name="Logsdon J.M. Jr."/>
            <person name="Henze K."/>
            <person name="Gupta A."/>
            <person name="Wang C.C."/>
            <person name="Dunne R.L."/>
            <person name="Upcroft J.A."/>
            <person name="Upcroft P."/>
            <person name="White O."/>
            <person name="Salzberg S.L."/>
            <person name="Tang P."/>
            <person name="Chiu C.-H."/>
            <person name="Lee Y.-S."/>
            <person name="Embley T.M."/>
            <person name="Coombs G.H."/>
            <person name="Mottram J.C."/>
            <person name="Tachezy J."/>
            <person name="Fraser-Liggett C.M."/>
            <person name="Johnson P.J."/>
        </authorList>
    </citation>
    <scope>NUCLEOTIDE SEQUENCE [LARGE SCALE GENOMIC DNA]</scope>
    <source>
        <strain evidence="2">G3</strain>
    </source>
</reference>
<dbReference type="InterPro" id="IPR032269">
    <property type="entry name" value="DUF4833"/>
</dbReference>
<reference evidence="2" key="1">
    <citation type="submission" date="2006-10" db="EMBL/GenBank/DDBJ databases">
        <authorList>
            <person name="Amadeo P."/>
            <person name="Zhao Q."/>
            <person name="Wortman J."/>
            <person name="Fraser-Liggett C."/>
            <person name="Carlton J."/>
        </authorList>
    </citation>
    <scope>NUCLEOTIDE SEQUENCE</scope>
    <source>
        <strain evidence="2">G3</strain>
    </source>
</reference>
<dbReference type="VEuPathDB" id="TrichDB:TVAGG3_0366880"/>